<dbReference type="Proteomes" id="UP000320078">
    <property type="component" value="Unassembled WGS sequence"/>
</dbReference>
<dbReference type="GO" id="GO:0016020">
    <property type="term" value="C:membrane"/>
    <property type="evidence" value="ECO:0007669"/>
    <property type="project" value="UniProtKB-SubCell"/>
</dbReference>
<keyword evidence="3 6" id="KW-1133">Transmembrane helix</keyword>
<dbReference type="InterPro" id="IPR036019">
    <property type="entry name" value="MscL_channel"/>
</dbReference>
<evidence type="ECO:0000313" key="7">
    <source>
        <dbReference type="EMBL" id="TVY12166.1"/>
    </source>
</evidence>
<comment type="caution">
    <text evidence="7">The sequence shown here is derived from an EMBL/GenBank/DDBJ whole genome shotgun (WGS) entry which is preliminary data.</text>
</comment>
<keyword evidence="8" id="KW-1185">Reference proteome</keyword>
<keyword evidence="5" id="KW-0175">Coiled coil</keyword>
<evidence type="ECO:0000256" key="6">
    <source>
        <dbReference type="SAM" id="Phobius"/>
    </source>
</evidence>
<reference evidence="7 8" key="1">
    <citation type="submission" date="2019-06" db="EMBL/GenBank/DDBJ databases">
        <title>Draft Genome Sequence of Candidatus Phytoplasma pini-Related Strain MDPP: A Resource for Comparative Genomics of Gymnosperm-infecting Phytoplasmas.</title>
        <authorList>
            <person name="Cai W."/>
            <person name="Costanzo S."/>
            <person name="Shao J."/>
            <person name="Zhao Y."/>
            <person name="Davis R."/>
        </authorList>
    </citation>
    <scope>NUCLEOTIDE SEQUENCE [LARGE SCALE GENOMIC DNA]</scope>
    <source>
        <strain evidence="7 8">MDPP</strain>
    </source>
</reference>
<sequence>MFKNISAKIKNFKKGFDKFFNEVNFLKLAITLIVSQLFSKVVTSLSTDIIMPFINWLLYGTKSLKDLKFNLRDDINVNYGLFIQNICEFFLVSLFFYIILTYIISKIIIIHQPKSNNNENQNNNKIITKLNKLEIERNEILKQIKEILEYKK</sequence>
<evidence type="ECO:0000256" key="4">
    <source>
        <dbReference type="ARBA" id="ARBA00023136"/>
    </source>
</evidence>
<dbReference type="Gene3D" id="1.10.1200.120">
    <property type="entry name" value="Large-conductance mechanosensitive channel, MscL, domain 1"/>
    <property type="match status" value="1"/>
</dbReference>
<dbReference type="RefSeq" id="WP_144658502.1">
    <property type="nucleotide sequence ID" value="NZ_VIAE01000008.1"/>
</dbReference>
<gene>
    <name evidence="7" type="primary">mscL</name>
    <name evidence="7" type="ORF">MDPP_001563</name>
</gene>
<dbReference type="PANTHER" id="PTHR30266">
    <property type="entry name" value="MECHANOSENSITIVE CHANNEL MSCL"/>
    <property type="match status" value="1"/>
</dbReference>
<protein>
    <submittedName>
        <fullName evidence="7">Large-conductance mechanosensitive channel</fullName>
    </submittedName>
</protein>
<accession>A0A559KJ63</accession>
<proteinExistence type="predicted"/>
<dbReference type="Pfam" id="PF01741">
    <property type="entry name" value="MscL"/>
    <property type="match status" value="1"/>
</dbReference>
<dbReference type="SUPFAM" id="SSF81330">
    <property type="entry name" value="Gated mechanosensitive channel"/>
    <property type="match status" value="1"/>
</dbReference>
<dbReference type="InterPro" id="IPR037673">
    <property type="entry name" value="MSC/AndL"/>
</dbReference>
<keyword evidence="4 6" id="KW-0472">Membrane</keyword>
<dbReference type="GO" id="GO:0008381">
    <property type="term" value="F:mechanosensitive monoatomic ion channel activity"/>
    <property type="evidence" value="ECO:0007669"/>
    <property type="project" value="TreeGrafter"/>
</dbReference>
<feature type="transmembrane region" description="Helical" evidence="6">
    <location>
        <begin position="37"/>
        <end position="59"/>
    </location>
</feature>
<dbReference type="EMBL" id="VIAE01000008">
    <property type="protein sequence ID" value="TVY12166.1"/>
    <property type="molecule type" value="Genomic_DNA"/>
</dbReference>
<dbReference type="AlphaFoldDB" id="A0A559KJ63"/>
<evidence type="ECO:0000256" key="1">
    <source>
        <dbReference type="ARBA" id="ARBA00004141"/>
    </source>
</evidence>
<dbReference type="OrthoDB" id="9810350at2"/>
<evidence type="ECO:0000256" key="3">
    <source>
        <dbReference type="ARBA" id="ARBA00022989"/>
    </source>
</evidence>
<keyword evidence="2 6" id="KW-0812">Transmembrane</keyword>
<feature type="transmembrane region" description="Helical" evidence="6">
    <location>
        <begin position="79"/>
        <end position="104"/>
    </location>
</feature>
<feature type="coiled-coil region" evidence="5">
    <location>
        <begin position="116"/>
        <end position="150"/>
    </location>
</feature>
<organism evidence="7 8">
    <name type="scientific">Candidatus Phytoplasma pini</name>
    <dbReference type="NCBI Taxonomy" id="267362"/>
    <lineage>
        <taxon>Bacteria</taxon>
        <taxon>Bacillati</taxon>
        <taxon>Mycoplasmatota</taxon>
        <taxon>Mollicutes</taxon>
        <taxon>Acholeplasmatales</taxon>
        <taxon>Acholeplasmataceae</taxon>
        <taxon>Candidatus Phytoplasma</taxon>
    </lineage>
</organism>
<dbReference type="PANTHER" id="PTHR30266:SF2">
    <property type="entry name" value="LARGE-CONDUCTANCE MECHANOSENSITIVE CHANNEL"/>
    <property type="match status" value="1"/>
</dbReference>
<evidence type="ECO:0000256" key="2">
    <source>
        <dbReference type="ARBA" id="ARBA00022692"/>
    </source>
</evidence>
<evidence type="ECO:0000313" key="8">
    <source>
        <dbReference type="Proteomes" id="UP000320078"/>
    </source>
</evidence>
<name>A0A559KJ63_9MOLU</name>
<comment type="subcellular location">
    <subcellularLocation>
        <location evidence="1">Membrane</location>
        <topology evidence="1">Multi-pass membrane protein</topology>
    </subcellularLocation>
</comment>
<evidence type="ECO:0000256" key="5">
    <source>
        <dbReference type="SAM" id="Coils"/>
    </source>
</evidence>